<gene>
    <name evidence="13" type="primary">Nphs1-L6</name>
    <name evidence="13" type="ORF">Hamer_G008832</name>
</gene>
<evidence type="ECO:0000256" key="7">
    <source>
        <dbReference type="ARBA" id="ARBA00023180"/>
    </source>
</evidence>
<keyword evidence="6" id="KW-1015">Disulfide bond</keyword>
<evidence type="ECO:0000313" key="13">
    <source>
        <dbReference type="EMBL" id="KAG7158197.1"/>
    </source>
</evidence>
<dbReference type="InterPro" id="IPR003961">
    <property type="entry name" value="FN3_dom"/>
</dbReference>
<feature type="compositionally biased region" description="Basic residues" evidence="9">
    <location>
        <begin position="1230"/>
        <end position="1247"/>
    </location>
</feature>
<reference evidence="13" key="1">
    <citation type="journal article" date="2021" name="Sci. Adv.">
        <title>The American lobster genome reveals insights on longevity, neural, and immune adaptations.</title>
        <authorList>
            <person name="Polinski J.M."/>
            <person name="Zimin A.V."/>
            <person name="Clark K.F."/>
            <person name="Kohn A.B."/>
            <person name="Sadowski N."/>
            <person name="Timp W."/>
            <person name="Ptitsyn A."/>
            <person name="Khanna P."/>
            <person name="Romanova D.Y."/>
            <person name="Williams P."/>
            <person name="Greenwood S.J."/>
            <person name="Moroz L.L."/>
            <person name="Walt D.R."/>
            <person name="Bodnar A.G."/>
        </authorList>
    </citation>
    <scope>NUCLEOTIDE SEQUENCE</scope>
    <source>
        <strain evidence="13">GMGI-L3</strain>
    </source>
</reference>
<dbReference type="PANTHER" id="PTHR11640:SF31">
    <property type="entry name" value="IRREGULAR CHIASM C-ROUGHEST PROTEIN-RELATED"/>
    <property type="match status" value="1"/>
</dbReference>
<dbReference type="PROSITE" id="PS50835">
    <property type="entry name" value="IG_LIKE"/>
    <property type="match status" value="8"/>
</dbReference>
<dbReference type="PANTHER" id="PTHR11640">
    <property type="entry name" value="NEPHRIN"/>
    <property type="match status" value="1"/>
</dbReference>
<dbReference type="InterPro" id="IPR036116">
    <property type="entry name" value="FN3_sf"/>
</dbReference>
<dbReference type="InterPro" id="IPR013106">
    <property type="entry name" value="Ig_V-set"/>
</dbReference>
<dbReference type="GO" id="GO:0030154">
    <property type="term" value="P:cell differentiation"/>
    <property type="evidence" value="ECO:0007669"/>
    <property type="project" value="UniProtKB-ARBA"/>
</dbReference>
<feature type="domain" description="Ig-like" evidence="11">
    <location>
        <begin position="954"/>
        <end position="1052"/>
    </location>
</feature>
<evidence type="ECO:0000256" key="9">
    <source>
        <dbReference type="SAM" id="MobiDB-lite"/>
    </source>
</evidence>
<keyword evidence="4 10" id="KW-1133">Transmembrane helix</keyword>
<comment type="subcellular location">
    <subcellularLocation>
        <location evidence="1">Membrane</location>
        <topology evidence="1">Single-pass type I membrane protein</topology>
    </subcellularLocation>
</comment>
<dbReference type="SMART" id="SM00409">
    <property type="entry name" value="IG"/>
    <property type="match status" value="8"/>
</dbReference>
<dbReference type="SUPFAM" id="SSF48726">
    <property type="entry name" value="Immunoglobulin"/>
    <property type="match status" value="8"/>
</dbReference>
<evidence type="ECO:0000256" key="2">
    <source>
        <dbReference type="ARBA" id="ARBA00022692"/>
    </source>
</evidence>
<feature type="compositionally biased region" description="Polar residues" evidence="9">
    <location>
        <begin position="1263"/>
        <end position="1288"/>
    </location>
</feature>
<feature type="compositionally biased region" description="Polar residues" evidence="9">
    <location>
        <begin position="1563"/>
        <end position="1595"/>
    </location>
</feature>
<protein>
    <submittedName>
        <fullName evidence="13">Nephrin-like 6</fullName>
    </submittedName>
</protein>
<dbReference type="InterPro" id="IPR013098">
    <property type="entry name" value="Ig_I-set"/>
</dbReference>
<feature type="domain" description="Ig-like" evidence="11">
    <location>
        <begin position="254"/>
        <end position="359"/>
    </location>
</feature>
<dbReference type="Pfam" id="PF13927">
    <property type="entry name" value="Ig_3"/>
    <property type="match status" value="2"/>
</dbReference>
<dbReference type="SUPFAM" id="SSF49265">
    <property type="entry name" value="Fibronectin type III"/>
    <property type="match status" value="1"/>
</dbReference>
<evidence type="ECO:0000256" key="6">
    <source>
        <dbReference type="ARBA" id="ARBA00023157"/>
    </source>
</evidence>
<dbReference type="InterPro" id="IPR003599">
    <property type="entry name" value="Ig_sub"/>
</dbReference>
<dbReference type="GO" id="GO:0009653">
    <property type="term" value="P:anatomical structure morphogenesis"/>
    <property type="evidence" value="ECO:0007669"/>
    <property type="project" value="UniProtKB-ARBA"/>
</dbReference>
<feature type="domain" description="Ig-like" evidence="11">
    <location>
        <begin position="869"/>
        <end position="952"/>
    </location>
</feature>
<dbReference type="InterPro" id="IPR051275">
    <property type="entry name" value="Cell_adhesion_signaling"/>
</dbReference>
<keyword evidence="7" id="KW-0325">Glycoprotein</keyword>
<evidence type="ECO:0000259" key="12">
    <source>
        <dbReference type="PROSITE" id="PS50853"/>
    </source>
</evidence>
<keyword evidence="5 10" id="KW-0472">Membrane</keyword>
<evidence type="ECO:0000256" key="4">
    <source>
        <dbReference type="ARBA" id="ARBA00022989"/>
    </source>
</evidence>
<feature type="region of interest" description="Disordered" evidence="9">
    <location>
        <begin position="1814"/>
        <end position="1845"/>
    </location>
</feature>
<evidence type="ECO:0000259" key="11">
    <source>
        <dbReference type="PROSITE" id="PS50835"/>
    </source>
</evidence>
<feature type="domain" description="Ig-like" evidence="11">
    <location>
        <begin position="367"/>
        <end position="454"/>
    </location>
</feature>
<feature type="region of interest" description="Disordered" evidence="9">
    <location>
        <begin position="1500"/>
        <end position="1551"/>
    </location>
</feature>
<dbReference type="InterPro" id="IPR003598">
    <property type="entry name" value="Ig_sub2"/>
</dbReference>
<keyword evidence="14" id="KW-1185">Reference proteome</keyword>
<comment type="caution">
    <text evidence="13">The sequence shown here is derived from an EMBL/GenBank/DDBJ whole genome shotgun (WGS) entry which is preliminary data.</text>
</comment>
<dbReference type="CDD" id="cd00063">
    <property type="entry name" value="FN3"/>
    <property type="match status" value="1"/>
</dbReference>
<dbReference type="GO" id="GO:0098609">
    <property type="term" value="P:cell-cell adhesion"/>
    <property type="evidence" value="ECO:0007669"/>
    <property type="project" value="TreeGrafter"/>
</dbReference>
<evidence type="ECO:0000256" key="1">
    <source>
        <dbReference type="ARBA" id="ARBA00004479"/>
    </source>
</evidence>
<feature type="compositionally biased region" description="Basic and acidic residues" evidence="9">
    <location>
        <begin position="1303"/>
        <end position="1317"/>
    </location>
</feature>
<evidence type="ECO:0000313" key="14">
    <source>
        <dbReference type="Proteomes" id="UP000747542"/>
    </source>
</evidence>
<dbReference type="GO" id="GO:0050839">
    <property type="term" value="F:cell adhesion molecule binding"/>
    <property type="evidence" value="ECO:0007669"/>
    <property type="project" value="TreeGrafter"/>
</dbReference>
<feature type="compositionally biased region" description="Polar residues" evidence="9">
    <location>
        <begin position="1512"/>
        <end position="1521"/>
    </location>
</feature>
<feature type="region of interest" description="Disordered" evidence="9">
    <location>
        <begin position="1194"/>
        <end position="1354"/>
    </location>
</feature>
<feature type="region of interest" description="Disordered" evidence="9">
    <location>
        <begin position="1622"/>
        <end position="1731"/>
    </location>
</feature>
<dbReference type="Pfam" id="PF07686">
    <property type="entry name" value="V-set"/>
    <property type="match status" value="1"/>
</dbReference>
<dbReference type="InterPro" id="IPR007110">
    <property type="entry name" value="Ig-like_dom"/>
</dbReference>
<name>A0A8J5MP34_HOMAM</name>
<dbReference type="Pfam" id="PF00041">
    <property type="entry name" value="fn3"/>
    <property type="match status" value="1"/>
</dbReference>
<dbReference type="GO" id="GO:0005886">
    <property type="term" value="C:plasma membrane"/>
    <property type="evidence" value="ECO:0007669"/>
    <property type="project" value="TreeGrafter"/>
</dbReference>
<feature type="domain" description="Ig-like" evidence="11">
    <location>
        <begin position="587"/>
        <end position="679"/>
    </location>
</feature>
<feature type="domain" description="Ig-like" evidence="11">
    <location>
        <begin position="485"/>
        <end position="581"/>
    </location>
</feature>
<feature type="domain" description="Fibronectin type-III" evidence="12">
    <location>
        <begin position="1061"/>
        <end position="1153"/>
    </location>
</feature>
<feature type="compositionally biased region" description="Low complexity" evidence="9">
    <location>
        <begin position="1204"/>
        <end position="1224"/>
    </location>
</feature>
<dbReference type="InterPro" id="IPR036179">
    <property type="entry name" value="Ig-like_dom_sf"/>
</dbReference>
<feature type="compositionally biased region" description="Polar residues" evidence="9">
    <location>
        <begin position="1392"/>
        <end position="1405"/>
    </location>
</feature>
<dbReference type="InterPro" id="IPR013162">
    <property type="entry name" value="CD80_C2-set"/>
</dbReference>
<evidence type="ECO:0000256" key="10">
    <source>
        <dbReference type="SAM" id="Phobius"/>
    </source>
</evidence>
<dbReference type="Gene3D" id="2.60.40.10">
    <property type="entry name" value="Immunoglobulins"/>
    <property type="match status" value="10"/>
</dbReference>
<feature type="domain" description="Ig-like" evidence="11">
    <location>
        <begin position="137"/>
        <end position="249"/>
    </location>
</feature>
<dbReference type="Pfam" id="PF07679">
    <property type="entry name" value="I-set"/>
    <property type="match status" value="1"/>
</dbReference>
<feature type="non-terminal residue" evidence="13">
    <location>
        <position position="1"/>
    </location>
</feature>
<dbReference type="InterPro" id="IPR013783">
    <property type="entry name" value="Ig-like_fold"/>
</dbReference>
<dbReference type="PROSITE" id="PS50853">
    <property type="entry name" value="FN3"/>
    <property type="match status" value="1"/>
</dbReference>
<sequence length="1845" mass="201717">DEELKKRCTKLNTSEMEVVVEEVVEEVKVVVEVKVAVVVVGVKEVQVEEEVKVVVEKEVEIEEEERSVMVSVSAETSSRLTSLSAVTSSRLTSSSNCVSSWLTSPPTGISPKLNIIYLTSLLLVACLPHAGGVGGFQRFLEVPRSVEVGEGDDVTLPCVVENQQGLAQWTKDGFALGSPAPPNHCLTISYSGFLRKVPGYPRFTYLGDPGLGQHHLFISSVTIKDDGEYQCQVGPTFTNPPIWAAANLTVLLPPTSLKVEGGNEGSVVEVRAGDTITLRCQVNNARPPSSIMWYLGDTQVNTDQEESQVMPSSVADRWNVRSQVVLRAKAEDDGKKVTCRAVHPALQGSAGLVATRTLAVFHPPDRPVISGYATGEALRAGVRRSLTCRVSGGNPRPSLFWYRDGRLLDDTYSRDATSTINIHDLVVTAAEDGAKYECHVSSRLLEQQLEANVTLTVHCESFSNLTVHCESPSSLTLTLTVHYPPSEVRVRGPSRAEAGTSVSLRCDTSQANPPASLTWLVQGEEVASPGAVVSQVRTGGWISWSRLVQQVDMSQLRGDQLQVVCRAEHSALNLPIDKTLFITVIRPAEAPVFEGHLEREVIAGTSLDLVCSIVGGHPPPSVKIYKQGLLVPTEVTQEGSVTRARSRVEVIPADNGAEVKCEVISPTSVSPKVTATKLSVLFAPQEVTVSAEPSTAEMGGIVTVSCHASPSLPQANITWRSGGVPLKGALIHSAPAAFGGTSTRSEVQLRTTAEDNGRVLVCEADNGVGAAIHKKITLNVLHPPLWVKKPAAQLNVREGAQVVVTATAVANPLPVRYWWRRDRETLVSAGGELRLGRITRDMAGNYTVSAYSQRGAVNTTFFINVKYGPEDVKAPERVTLDEGDSVNVQCSATGNPPPHLTWTSRNHTLSSGVGVARLMLTSARRENTGVYQCSASSLLASPPPVTTKLIVTQPVSVAREMASTHGSWVALGKRGRLVCHVRAAPPPSFTWTTEDVRNIHNNEKYTIHKAKLLDELVLWASVLEVEVITQHDYRDYHCSASNDLGTDSTTLTLMPPTHPRPPANFTMVNVSDVSVVLGWSPNLDAGMPHSFTVRYRADGTLDYEYKEADGGSTGVRVEGLSPGVRYTFSVKADNDQGSSDYSTPAVTVTTLGTSISSGHRLTSYLLLVIIMSAMALLVLNVAIIACILQRHKKKKKHPSRCKASSSTKTTSVTTQGGGNTSTSSPEDHHHLHHHHHHHILKSLKSRSSKTTEAYQAEHHNNKGRGQNTNLPRPSASGQTHKSSANKNPKTVRKWTGTLKRRGRIPDTVHLHTQEINKPDSTLSRNRLFGNGRLPNHSKEIVPSTASPEASSLIPRLRDNITPQLQQRNSVLDDDQTSDSSHESTDTAIFCDNSASSPQPSGQTHSHTPKEHDALSYAQQIKEDLQQHERSENIQQALQHGQPTKHPTKQTTQTDSFITLTGAHSSTYHQQQNNYHQAYVSEGAGRDSRPRSNIDSLLAQSITQGQPDRRGNIHTSPRTSRSGILHQQRPNSSPTGALRHHTPDRQQHLPPSSPIIRIQHHKMQLTSPTRVQHRQIVNDSPTKIQKGQLRSDSPTRVQHRQLPLSSPDRDQFRRLLEDSLTKVQHRQLTPDPPPRGQHRRLPTDSPSVVQKHHPARPTSESQKHHSLLADPPTEVQHRPPPVPQSPTRHRSPPTRPKLRYHRPPTPPKLRHHPPPTPPKPSPAQYSPSSKIRHLGQIDKSDNQSISIPEVYQLPHYTDDPNAEDNIIASSAILDSSHQDSTQRAYQLAQNDSCTSQGNMLVSQSLSQVVHAMRETQAPVATSSPITRPRRSRFPDDFIWHGNPGKS</sequence>
<keyword evidence="3" id="KW-0677">Repeat</keyword>
<dbReference type="SMART" id="SM00408">
    <property type="entry name" value="IGc2"/>
    <property type="match status" value="7"/>
</dbReference>
<dbReference type="Pfam" id="PF08205">
    <property type="entry name" value="C2-set_2"/>
    <property type="match status" value="2"/>
</dbReference>
<proteinExistence type="predicted"/>
<feature type="region of interest" description="Disordered" evidence="9">
    <location>
        <begin position="1563"/>
        <end position="1610"/>
    </location>
</feature>
<evidence type="ECO:0000256" key="5">
    <source>
        <dbReference type="ARBA" id="ARBA00023136"/>
    </source>
</evidence>
<feature type="compositionally biased region" description="Basic residues" evidence="9">
    <location>
        <begin position="1686"/>
        <end position="1712"/>
    </location>
</feature>
<feature type="region of interest" description="Disordered" evidence="9">
    <location>
        <begin position="1423"/>
        <end position="1451"/>
    </location>
</feature>
<feature type="region of interest" description="Disordered" evidence="9">
    <location>
        <begin position="1366"/>
        <end position="1410"/>
    </location>
</feature>
<dbReference type="EMBL" id="JAHLQT010035566">
    <property type="protein sequence ID" value="KAG7158197.1"/>
    <property type="molecule type" value="Genomic_DNA"/>
</dbReference>
<keyword evidence="8" id="KW-0393">Immunoglobulin domain</keyword>
<dbReference type="SMART" id="SM00060">
    <property type="entry name" value="FN3"/>
    <property type="match status" value="1"/>
</dbReference>
<organism evidence="13 14">
    <name type="scientific">Homarus americanus</name>
    <name type="common">American lobster</name>
    <dbReference type="NCBI Taxonomy" id="6706"/>
    <lineage>
        <taxon>Eukaryota</taxon>
        <taxon>Metazoa</taxon>
        <taxon>Ecdysozoa</taxon>
        <taxon>Arthropoda</taxon>
        <taxon>Crustacea</taxon>
        <taxon>Multicrustacea</taxon>
        <taxon>Malacostraca</taxon>
        <taxon>Eumalacostraca</taxon>
        <taxon>Eucarida</taxon>
        <taxon>Decapoda</taxon>
        <taxon>Pleocyemata</taxon>
        <taxon>Astacidea</taxon>
        <taxon>Nephropoidea</taxon>
        <taxon>Nephropidae</taxon>
        <taxon>Homarus</taxon>
    </lineage>
</organism>
<feature type="domain" description="Ig-like" evidence="11">
    <location>
        <begin position="684"/>
        <end position="777"/>
    </location>
</feature>
<dbReference type="GO" id="GO:0005911">
    <property type="term" value="C:cell-cell junction"/>
    <property type="evidence" value="ECO:0007669"/>
    <property type="project" value="TreeGrafter"/>
</dbReference>
<accession>A0A8J5MP34</accession>
<feature type="transmembrane region" description="Helical" evidence="10">
    <location>
        <begin position="1164"/>
        <end position="1188"/>
    </location>
</feature>
<keyword evidence="2 10" id="KW-0812">Transmembrane</keyword>
<feature type="compositionally biased region" description="Low complexity" evidence="9">
    <location>
        <begin position="1441"/>
        <end position="1451"/>
    </location>
</feature>
<dbReference type="Proteomes" id="UP000747542">
    <property type="component" value="Unassembled WGS sequence"/>
</dbReference>
<evidence type="ECO:0000256" key="3">
    <source>
        <dbReference type="ARBA" id="ARBA00022737"/>
    </source>
</evidence>
<evidence type="ECO:0000256" key="8">
    <source>
        <dbReference type="ARBA" id="ARBA00023319"/>
    </source>
</evidence>